<comment type="caution">
    <text evidence="7">The sequence shown here is derived from an EMBL/GenBank/DDBJ whole genome shotgun (WGS) entry which is preliminary data.</text>
</comment>
<evidence type="ECO:0000313" key="7">
    <source>
        <dbReference type="EMBL" id="ROO86811.1"/>
    </source>
</evidence>
<sequence>MPTDPTALIDVHAHFVTDAYVAAARAAGHEHPDGMPSWPSWAAAAHVAFMDGSGIGKALLSISSPGTHFGDDAAARELSRHVNEHAAQARAQHPGRFGHLAALPLPDVEGSIAEARHALDVLAADGVAILSNHLGVYPGDSRFEPLWAELDRRGAIVFVHPTSPPQADAVALGRPRPMVEFLFDSARAAADLLLSGALARHGRIRWIFTHCGGVLPPLTERLDLFRFLLPVPPGASDAASRDQFGDLWHDLAGTPFPHQAPALAAAFGSERLLYGSDSCWTPDFAVTAQIHALDAAPPLPDTSSWRDLTTRNAHRLLARNETVNSVERPS</sequence>
<reference evidence="7 8" key="1">
    <citation type="submission" date="2018-11" db="EMBL/GenBank/DDBJ databases">
        <title>Sequencing the genomes of 1000 actinobacteria strains.</title>
        <authorList>
            <person name="Klenk H.-P."/>
        </authorList>
    </citation>
    <scope>NUCLEOTIDE SEQUENCE [LARGE SCALE GENOMIC DNA]</scope>
    <source>
        <strain evidence="7 8">DSM 44254</strain>
    </source>
</reference>
<evidence type="ECO:0000313" key="8">
    <source>
        <dbReference type="Proteomes" id="UP000272400"/>
    </source>
</evidence>
<evidence type="ECO:0000256" key="4">
    <source>
        <dbReference type="ARBA" id="ARBA00036832"/>
    </source>
</evidence>
<keyword evidence="3" id="KW-0456">Lyase</keyword>
<dbReference type="Gene3D" id="3.20.20.140">
    <property type="entry name" value="Metal-dependent hydrolases"/>
    <property type="match status" value="1"/>
</dbReference>
<dbReference type="Proteomes" id="UP000272400">
    <property type="component" value="Unassembled WGS sequence"/>
</dbReference>
<dbReference type="AlphaFoldDB" id="A0A3N1CZV6"/>
<dbReference type="EC" id="4.1.1.52" evidence="5"/>
<dbReference type="Pfam" id="PF04909">
    <property type="entry name" value="Amidohydro_2"/>
    <property type="match status" value="1"/>
</dbReference>
<dbReference type="PANTHER" id="PTHR21240:SF29">
    <property type="entry name" value="AMIDOHYDROLASE-RELATED DOMAIN-CONTAINING PROTEIN"/>
    <property type="match status" value="1"/>
</dbReference>
<keyword evidence="8" id="KW-1185">Reference proteome</keyword>
<evidence type="ECO:0000259" key="6">
    <source>
        <dbReference type="Pfam" id="PF04909"/>
    </source>
</evidence>
<comment type="catalytic activity">
    <reaction evidence="4">
        <text>6-methylsalicylate + H(+) = 3-methylphenol + CO2</text>
        <dbReference type="Rhea" id="RHEA:23112"/>
        <dbReference type="ChEBI" id="CHEBI:15378"/>
        <dbReference type="ChEBI" id="CHEBI:16526"/>
        <dbReference type="ChEBI" id="CHEBI:17231"/>
        <dbReference type="ChEBI" id="CHEBI:36658"/>
        <dbReference type="EC" id="4.1.1.52"/>
    </reaction>
    <physiologicalReaction direction="left-to-right" evidence="4">
        <dbReference type="Rhea" id="RHEA:23113"/>
    </physiologicalReaction>
</comment>
<keyword evidence="7" id="KW-0378">Hydrolase</keyword>
<dbReference type="InterPro" id="IPR006680">
    <property type="entry name" value="Amidohydro-rel"/>
</dbReference>
<dbReference type="InterPro" id="IPR032466">
    <property type="entry name" value="Metal_Hydrolase"/>
</dbReference>
<dbReference type="SUPFAM" id="SSF51556">
    <property type="entry name" value="Metallo-dependent hydrolases"/>
    <property type="match status" value="1"/>
</dbReference>
<keyword evidence="2" id="KW-0862">Zinc</keyword>
<dbReference type="GO" id="GO:0016787">
    <property type="term" value="F:hydrolase activity"/>
    <property type="evidence" value="ECO:0007669"/>
    <property type="project" value="UniProtKB-KW"/>
</dbReference>
<evidence type="ECO:0000256" key="1">
    <source>
        <dbReference type="ARBA" id="ARBA00022723"/>
    </source>
</evidence>
<evidence type="ECO:0000256" key="3">
    <source>
        <dbReference type="ARBA" id="ARBA00023239"/>
    </source>
</evidence>
<dbReference type="GO" id="GO:0019748">
    <property type="term" value="P:secondary metabolic process"/>
    <property type="evidence" value="ECO:0007669"/>
    <property type="project" value="TreeGrafter"/>
</dbReference>
<dbReference type="GO" id="GO:0005829">
    <property type="term" value="C:cytosol"/>
    <property type="evidence" value="ECO:0007669"/>
    <property type="project" value="TreeGrafter"/>
</dbReference>
<organism evidence="7 8">
    <name type="scientific">Actinocorallia herbida</name>
    <dbReference type="NCBI Taxonomy" id="58109"/>
    <lineage>
        <taxon>Bacteria</taxon>
        <taxon>Bacillati</taxon>
        <taxon>Actinomycetota</taxon>
        <taxon>Actinomycetes</taxon>
        <taxon>Streptosporangiales</taxon>
        <taxon>Thermomonosporaceae</taxon>
        <taxon>Actinocorallia</taxon>
    </lineage>
</organism>
<name>A0A3N1CZV6_9ACTN</name>
<accession>A0A3N1CZV6</accession>
<dbReference type="GO" id="GO:0047596">
    <property type="term" value="F:6-methylsalicylate decarboxylase activity"/>
    <property type="evidence" value="ECO:0007669"/>
    <property type="project" value="UniProtKB-EC"/>
</dbReference>
<gene>
    <name evidence="7" type="ORF">EDD29_4393</name>
</gene>
<evidence type="ECO:0000256" key="2">
    <source>
        <dbReference type="ARBA" id="ARBA00022833"/>
    </source>
</evidence>
<feature type="domain" description="Amidohydrolase-related" evidence="6">
    <location>
        <begin position="9"/>
        <end position="317"/>
    </location>
</feature>
<dbReference type="InterPro" id="IPR032465">
    <property type="entry name" value="ACMSD"/>
</dbReference>
<dbReference type="EMBL" id="RJKE01000001">
    <property type="protein sequence ID" value="ROO86811.1"/>
    <property type="molecule type" value="Genomic_DNA"/>
</dbReference>
<dbReference type="GO" id="GO:0046872">
    <property type="term" value="F:metal ion binding"/>
    <property type="evidence" value="ECO:0007669"/>
    <property type="project" value="UniProtKB-KW"/>
</dbReference>
<dbReference type="RefSeq" id="WP_123666172.1">
    <property type="nucleotide sequence ID" value="NZ_RJKE01000001.1"/>
</dbReference>
<proteinExistence type="predicted"/>
<dbReference type="PANTHER" id="PTHR21240">
    <property type="entry name" value="2-AMINO-3-CARBOXYLMUCONATE-6-SEMIALDEHYDE DECARBOXYLASE"/>
    <property type="match status" value="1"/>
</dbReference>
<evidence type="ECO:0000256" key="5">
    <source>
        <dbReference type="ARBA" id="ARBA00038889"/>
    </source>
</evidence>
<protein>
    <recommendedName>
        <fullName evidence="5">6-methylsalicylate decarboxylase</fullName>
        <ecNumber evidence="5">4.1.1.52</ecNumber>
    </recommendedName>
</protein>
<dbReference type="OrthoDB" id="149172at2"/>
<keyword evidence="1" id="KW-0479">Metal-binding</keyword>